<dbReference type="InterPro" id="IPR012675">
    <property type="entry name" value="Beta-grasp_dom_sf"/>
</dbReference>
<dbReference type="AlphaFoldDB" id="Q8XQC4"/>
<dbReference type="InterPro" id="IPR052045">
    <property type="entry name" value="Sulfur_Carrier/Prot_Modifier"/>
</dbReference>
<dbReference type="PANTHER" id="PTHR38031:SF1">
    <property type="entry name" value="SULFUR CARRIER PROTEIN CYSO"/>
    <property type="match status" value="1"/>
</dbReference>
<dbReference type="Proteomes" id="UP000001436">
    <property type="component" value="Plasmid pGMI1000MP"/>
</dbReference>
<dbReference type="eggNOG" id="COG1977">
    <property type="taxonomic scope" value="Bacteria"/>
</dbReference>
<sequence>MRRSPWRIAYTTKPADTAVPARHPSMAHIFFAASIQRHIATPEREVDARTLGEALEAVFAAQPRLRGYILDDQGALRKHLAVFVDGQPVRDRQHLSDALGENSRVYVIQALTGG</sequence>
<dbReference type="InterPro" id="IPR003749">
    <property type="entry name" value="ThiS/MoaD-like"/>
</dbReference>
<organism evidence="1 2">
    <name type="scientific">Ralstonia nicotianae (strain ATCC BAA-1114 / GMI1000)</name>
    <name type="common">Ralstonia solanacearum</name>
    <dbReference type="NCBI Taxonomy" id="267608"/>
    <lineage>
        <taxon>Bacteria</taxon>
        <taxon>Pseudomonadati</taxon>
        <taxon>Pseudomonadota</taxon>
        <taxon>Betaproteobacteria</taxon>
        <taxon>Burkholderiales</taxon>
        <taxon>Burkholderiaceae</taxon>
        <taxon>Ralstonia</taxon>
        <taxon>Ralstonia solanacearum species complex</taxon>
    </lineage>
</organism>
<evidence type="ECO:0000313" key="2">
    <source>
        <dbReference type="Proteomes" id="UP000001436"/>
    </source>
</evidence>
<dbReference type="Gene3D" id="3.10.20.30">
    <property type="match status" value="1"/>
</dbReference>
<proteinExistence type="predicted"/>
<evidence type="ECO:0000313" key="1">
    <source>
        <dbReference type="EMBL" id="CAD18495.1"/>
    </source>
</evidence>
<dbReference type="EnsemblBacteria" id="CAD18495">
    <property type="protein sequence ID" value="CAD18495"/>
    <property type="gene ID" value="RSp1344"/>
</dbReference>
<reference evidence="1 2" key="1">
    <citation type="journal article" date="2002" name="Nature">
        <title>Genome sequence of the plant pathogen Ralstonia solanacearum.</title>
        <authorList>
            <person name="Salanoubat M."/>
            <person name="Genin S."/>
            <person name="Artiguenave F."/>
            <person name="Gouzy J."/>
            <person name="Mangenot S."/>
            <person name="Arlat M."/>
            <person name="Billault A."/>
            <person name="Brottier P."/>
            <person name="Camus J.C."/>
            <person name="Cattolico L."/>
            <person name="Chandler M."/>
            <person name="Choisne N."/>
            <person name="Claudel-Renard C."/>
            <person name="Cunnac S."/>
            <person name="Demange N."/>
            <person name="Gaspin C."/>
            <person name="Lavie M."/>
            <person name="Moisan A."/>
            <person name="Robert C."/>
            <person name="Saurin W."/>
            <person name="Schiex T."/>
            <person name="Siguier P."/>
            <person name="Thebault P."/>
            <person name="Whalen M."/>
            <person name="Wincker P."/>
            <person name="Levy M."/>
            <person name="Weissenbach J."/>
            <person name="Boucher C.A."/>
        </authorList>
    </citation>
    <scope>NUCLEOTIDE SEQUENCE [LARGE SCALE GENOMIC DNA]</scope>
    <source>
        <strain evidence="2">ATCC BAA-1114 / GMI1000</strain>
    </source>
</reference>
<dbReference type="SUPFAM" id="SSF54285">
    <property type="entry name" value="MoaD/ThiS"/>
    <property type="match status" value="1"/>
</dbReference>
<evidence type="ECO:0008006" key="3">
    <source>
        <dbReference type="Google" id="ProtNLM"/>
    </source>
</evidence>
<keyword evidence="2" id="KW-1185">Reference proteome</keyword>
<dbReference type="EMBL" id="AL646053">
    <property type="protein sequence ID" value="CAD18495.1"/>
    <property type="molecule type" value="Genomic_DNA"/>
</dbReference>
<gene>
    <name evidence="1" type="ordered locus">RSp1344</name>
</gene>
<geneLocation type="plasmid" evidence="2">
    <name>megaplasmid Rsp</name>
</geneLocation>
<dbReference type="PANTHER" id="PTHR38031">
    <property type="entry name" value="SULFUR CARRIER PROTEIN SLR0821-RELATED"/>
    <property type="match status" value="1"/>
</dbReference>
<dbReference type="Pfam" id="PF02597">
    <property type="entry name" value="ThiS"/>
    <property type="match status" value="1"/>
</dbReference>
<dbReference type="HOGENOM" id="CLU_114601_0_1_4"/>
<name>Q8XQC4_RALN1</name>
<protein>
    <recommendedName>
        <fullName evidence="3">MoaD/ThiS family protein</fullName>
    </recommendedName>
</protein>
<dbReference type="InterPro" id="IPR016155">
    <property type="entry name" value="Mopterin_synth/thiamin_S_b"/>
</dbReference>
<accession>Q8XQC4</accession>
<dbReference type="STRING" id="267608.RSp1344"/>
<dbReference type="KEGG" id="rso:RSp1344"/>